<protein>
    <submittedName>
        <fullName evidence="2">LytTR family transcriptional regulator</fullName>
    </submittedName>
</protein>
<keyword evidence="3" id="KW-1185">Reference proteome</keyword>
<dbReference type="Gene3D" id="2.20.25.10">
    <property type="match status" value="1"/>
</dbReference>
<reference evidence="3" key="2">
    <citation type="submission" date="2020-06" db="EMBL/GenBank/DDBJ databases">
        <title>Isolation of Planomicrobium glaciei.</title>
        <authorList>
            <person name="Malisova L."/>
            <person name="Safrankova R."/>
            <person name="Jakubu V."/>
            <person name="Spanelova P."/>
        </authorList>
    </citation>
    <scope>NUCLEOTIDE SEQUENCE [LARGE SCALE GENOMIC DNA]</scope>
    <source>
        <strain evidence="3">NRL-ATB46093</strain>
    </source>
</reference>
<dbReference type="GO" id="GO:0000156">
    <property type="term" value="F:phosphorelay response regulator activity"/>
    <property type="evidence" value="ECO:0007669"/>
    <property type="project" value="InterPro"/>
</dbReference>
<dbReference type="Gene3D" id="2.40.50.40">
    <property type="match status" value="1"/>
</dbReference>
<organism evidence="2 3">
    <name type="scientific">Planococcus glaciei</name>
    <dbReference type="NCBI Taxonomy" id="459472"/>
    <lineage>
        <taxon>Bacteria</taxon>
        <taxon>Bacillati</taxon>
        <taxon>Bacillota</taxon>
        <taxon>Bacilli</taxon>
        <taxon>Bacillales</taxon>
        <taxon>Caryophanaceae</taxon>
        <taxon>Planococcus</taxon>
    </lineage>
</organism>
<dbReference type="InterPro" id="IPR046947">
    <property type="entry name" value="LytR-like"/>
</dbReference>
<proteinExistence type="predicted"/>
<sequence>MEKGVLEQVGFIMGDWIPKEASIAVAVGRSYVYCKAGIQESHIRVGDEVADGSVADSTYKEGKRLEMLVEDEVSGIAYVGVGYPVRISGQAGVLVVMLPPDYRQRPIQPLRFLTGKLEDTWRPVPVSDVSHIESSQKKTWFYADEEAYCSIHTLKALKDQLPDTFLPIHRSYIVNIPFIQEISRDFSSNFVLTLKDGAVLPVSQNYTALVRERLGF</sequence>
<reference evidence="2 3" key="1">
    <citation type="submission" date="2020-04" db="EMBL/GenBank/DDBJ databases">
        <authorList>
            <person name="Pajer P."/>
            <person name="Broz P."/>
        </authorList>
    </citation>
    <scope>NUCLEOTIDE SEQUENCE [LARGE SCALE GENOMIC DNA]</scope>
    <source>
        <strain evidence="3">NRL-ATB46093</strain>
    </source>
</reference>
<dbReference type="GO" id="GO:0003677">
    <property type="term" value="F:DNA binding"/>
    <property type="evidence" value="ECO:0007669"/>
    <property type="project" value="InterPro"/>
</dbReference>
<dbReference type="PROSITE" id="PS50930">
    <property type="entry name" value="HTH_LYTTR"/>
    <property type="match status" value="1"/>
</dbReference>
<dbReference type="EMBL" id="CP051177">
    <property type="protein sequence ID" value="QKX49377.1"/>
    <property type="molecule type" value="Genomic_DNA"/>
</dbReference>
<accession>A0A7H8Q618</accession>
<name>A0A7H8Q618_9BACL</name>
<dbReference type="PANTHER" id="PTHR37299:SF4">
    <property type="entry name" value="TRANSCRIPTIONAL REGULATOR"/>
    <property type="match status" value="1"/>
</dbReference>
<dbReference type="SMART" id="SM00850">
    <property type="entry name" value="LytTR"/>
    <property type="match status" value="1"/>
</dbReference>
<dbReference type="PANTHER" id="PTHR37299">
    <property type="entry name" value="TRANSCRIPTIONAL REGULATOR-RELATED"/>
    <property type="match status" value="1"/>
</dbReference>
<dbReference type="Proteomes" id="UP000509222">
    <property type="component" value="Chromosome"/>
</dbReference>
<dbReference type="RefSeq" id="WP_176293926.1">
    <property type="nucleotide sequence ID" value="NZ_CP051177.1"/>
</dbReference>
<evidence type="ECO:0000259" key="1">
    <source>
        <dbReference type="PROSITE" id="PS50930"/>
    </source>
</evidence>
<dbReference type="Pfam" id="PF04397">
    <property type="entry name" value="LytTR"/>
    <property type="match status" value="1"/>
</dbReference>
<evidence type="ECO:0000313" key="2">
    <source>
        <dbReference type="EMBL" id="QKX49377.1"/>
    </source>
</evidence>
<dbReference type="AlphaFoldDB" id="A0A7H8Q618"/>
<dbReference type="InterPro" id="IPR007492">
    <property type="entry name" value="LytTR_DNA-bd_dom"/>
</dbReference>
<evidence type="ECO:0000313" key="3">
    <source>
        <dbReference type="Proteomes" id="UP000509222"/>
    </source>
</evidence>
<feature type="domain" description="HTH LytTR-type" evidence="1">
    <location>
        <begin position="113"/>
        <end position="216"/>
    </location>
</feature>
<gene>
    <name evidence="2" type="ORF">HF394_01625</name>
</gene>